<dbReference type="InterPro" id="IPR007918">
    <property type="entry name" value="MDM35_apoptosis"/>
</dbReference>
<dbReference type="Pfam" id="PF05254">
    <property type="entry name" value="UPF0203"/>
    <property type="match status" value="1"/>
</dbReference>
<evidence type="ECO:0000313" key="4">
    <source>
        <dbReference type="EMBL" id="ODN00015.1"/>
    </source>
</evidence>
<dbReference type="Proteomes" id="UP000094527">
    <property type="component" value="Unassembled WGS sequence"/>
</dbReference>
<evidence type="ECO:0000256" key="1">
    <source>
        <dbReference type="ARBA" id="ARBA00006196"/>
    </source>
</evidence>
<comment type="catalytic activity">
    <reaction evidence="3">
        <text>a 1,2-diacyl-sn-glycero-3-phosphate(in) = a 1,2-diacyl-sn-glycero-3-phosphate(out)</text>
        <dbReference type="Rhea" id="RHEA:36435"/>
        <dbReference type="ChEBI" id="CHEBI:58608"/>
    </reaction>
</comment>
<dbReference type="PROSITE" id="PS51808">
    <property type="entry name" value="CHCH"/>
    <property type="match status" value="1"/>
</dbReference>
<evidence type="ECO:0000256" key="2">
    <source>
        <dbReference type="ARBA" id="ARBA00023157"/>
    </source>
</evidence>
<gene>
    <name evidence="4" type="ORF">Ocin01_06667</name>
</gene>
<dbReference type="PANTHER" id="PTHR46403">
    <property type="entry name" value="TP53-REGULATED INHIBITOR OF APOPTOSIS 1"/>
    <property type="match status" value="1"/>
</dbReference>
<dbReference type="GO" id="GO:0005758">
    <property type="term" value="C:mitochondrial intermembrane space"/>
    <property type="evidence" value="ECO:0007669"/>
    <property type="project" value="TreeGrafter"/>
</dbReference>
<comment type="similarity">
    <text evidence="1">Belongs to the TRIAP1/MDM35 family.</text>
</comment>
<dbReference type="GO" id="GO:0045332">
    <property type="term" value="P:phospholipid translocation"/>
    <property type="evidence" value="ECO:0007669"/>
    <property type="project" value="TreeGrafter"/>
</dbReference>
<keyword evidence="5" id="KW-1185">Reference proteome</keyword>
<dbReference type="GO" id="GO:0005829">
    <property type="term" value="C:cytosol"/>
    <property type="evidence" value="ECO:0007669"/>
    <property type="project" value="TreeGrafter"/>
</dbReference>
<evidence type="ECO:0000313" key="5">
    <source>
        <dbReference type="Proteomes" id="UP000094527"/>
    </source>
</evidence>
<protein>
    <submittedName>
        <fullName evidence="4">TP53-regulated inhibitor of apoptosis 1</fullName>
    </submittedName>
</protein>
<dbReference type="PANTHER" id="PTHR46403:SF1">
    <property type="entry name" value="TP53-REGULATED INHIBITOR OF APOPTOSIS 1"/>
    <property type="match status" value="1"/>
</dbReference>
<accession>A0A1D2N4N0</accession>
<dbReference type="STRING" id="48709.A0A1D2N4N0"/>
<proteinExistence type="inferred from homology"/>
<organism evidence="4 5">
    <name type="scientific">Orchesella cincta</name>
    <name type="common">Springtail</name>
    <name type="synonym">Podura cincta</name>
    <dbReference type="NCBI Taxonomy" id="48709"/>
    <lineage>
        <taxon>Eukaryota</taxon>
        <taxon>Metazoa</taxon>
        <taxon>Ecdysozoa</taxon>
        <taxon>Arthropoda</taxon>
        <taxon>Hexapoda</taxon>
        <taxon>Collembola</taxon>
        <taxon>Entomobryomorpha</taxon>
        <taxon>Entomobryoidea</taxon>
        <taxon>Orchesellidae</taxon>
        <taxon>Orchesellinae</taxon>
        <taxon>Orchesella</taxon>
    </lineage>
</organism>
<name>A0A1D2N4N0_ORCCI</name>
<sequence length="156" mass="18271">MVFQLPMENLREFFDYWFIVSIQAYCYSKVRGKSTAEVFEEQTYRNQNLVARNPVTGYTGKLLNHNPKVMDSLDKKCNDLKHAYDSCFNTWFSEKFLKSQFKEACPCDSIMKLYAECVKEAMKARNMDPVLYAKHWEESPMNKFGDSTGPPGEEKR</sequence>
<evidence type="ECO:0000256" key="3">
    <source>
        <dbReference type="ARBA" id="ARBA00023706"/>
    </source>
</evidence>
<dbReference type="GO" id="GO:0005634">
    <property type="term" value="C:nucleus"/>
    <property type="evidence" value="ECO:0007669"/>
    <property type="project" value="TreeGrafter"/>
</dbReference>
<dbReference type="GO" id="GO:1990050">
    <property type="term" value="F:phosphatidic acid transfer activity"/>
    <property type="evidence" value="ECO:0007669"/>
    <property type="project" value="TreeGrafter"/>
</dbReference>
<dbReference type="AlphaFoldDB" id="A0A1D2N4N0"/>
<dbReference type="EMBL" id="LJIJ01000238">
    <property type="protein sequence ID" value="ODN00015.1"/>
    <property type="molecule type" value="Genomic_DNA"/>
</dbReference>
<keyword evidence="2" id="KW-1015">Disulfide bond</keyword>
<reference evidence="4 5" key="1">
    <citation type="journal article" date="2016" name="Genome Biol. Evol.">
        <title>Gene Family Evolution Reflects Adaptation to Soil Environmental Stressors in the Genome of the Collembolan Orchesella cincta.</title>
        <authorList>
            <person name="Faddeeva-Vakhrusheva A."/>
            <person name="Derks M.F."/>
            <person name="Anvar S.Y."/>
            <person name="Agamennone V."/>
            <person name="Suring W."/>
            <person name="Smit S."/>
            <person name="van Straalen N.M."/>
            <person name="Roelofs D."/>
        </authorList>
    </citation>
    <scope>NUCLEOTIDE SEQUENCE [LARGE SCALE GENOMIC DNA]</scope>
    <source>
        <tissue evidence="4">Mixed pool</tissue>
    </source>
</reference>
<comment type="caution">
    <text evidence="4">The sequence shown here is derived from an EMBL/GenBank/DDBJ whole genome shotgun (WGS) entry which is preliminary data.</text>
</comment>
<dbReference type="OrthoDB" id="19091at2759"/>